<dbReference type="Pfam" id="PF05617">
    <property type="entry name" value="Prolamin_like"/>
    <property type="match status" value="3"/>
</dbReference>
<proteinExistence type="predicted"/>
<accession>A0A059C512</accession>
<evidence type="ECO:0000259" key="3">
    <source>
        <dbReference type="Pfam" id="PF05617"/>
    </source>
</evidence>
<evidence type="ECO:0000256" key="1">
    <source>
        <dbReference type="ARBA" id="ARBA00022729"/>
    </source>
</evidence>
<dbReference type="InParanoid" id="A0A059C512"/>
<dbReference type="eggNOG" id="ENOG502SXI6">
    <property type="taxonomic scope" value="Eukaryota"/>
</dbReference>
<dbReference type="Gramene" id="KCW73286">
    <property type="protein sequence ID" value="KCW73286"/>
    <property type="gene ID" value="EUGRSUZ_E01746"/>
</dbReference>
<dbReference type="PANTHER" id="PTHR31951:SF22">
    <property type="entry name" value="ECA1 GAMETOGENESIS RELATED FAMILY"/>
    <property type="match status" value="1"/>
</dbReference>
<reference evidence="4" key="1">
    <citation type="submission" date="2013-07" db="EMBL/GenBank/DDBJ databases">
        <title>The genome of Eucalyptus grandis.</title>
        <authorList>
            <person name="Schmutz J."/>
            <person name="Hayes R."/>
            <person name="Myburg A."/>
            <person name="Tuskan G."/>
            <person name="Grattapaglia D."/>
            <person name="Rokhsar D.S."/>
        </authorList>
    </citation>
    <scope>NUCLEOTIDE SEQUENCE</scope>
    <source>
        <tissue evidence="4">Leaf extractions</tissue>
    </source>
</reference>
<name>A0A059C512_EUCGR</name>
<evidence type="ECO:0000313" key="4">
    <source>
        <dbReference type="EMBL" id="KCW73286.1"/>
    </source>
</evidence>
<dbReference type="OMA" id="CMELTAM"/>
<feature type="domain" description="Prolamin-like" evidence="3">
    <location>
        <begin position="129"/>
        <end position="192"/>
    </location>
</feature>
<sequence length="279" mass="30605">MANFNYEWLVLTVLIVNALSATSYVESAVGHSEFETCARQLDEWCGKEILLRIFFNDANPSGDCCMELTAMGKACHDKIVRATLSSSPMYQKNSKAILGRSQSTWNHCVSTVRSSSPHNTSCPPVSNLTCAKQIVSRIFRSQGELRTDCCGVLVGIGKDCHDKLVGAYIASAKLRSNKTAILSGSTSVWNWCTYIAPSLPSVKACATKLDHDCAREIRVGIFHGKGQVTKPCCAKLVRMGPKCHDRLVKTSLAKPQFVNSSNATLDRSTKIWKKCVSYV</sequence>
<dbReference type="PANTHER" id="PTHR31951">
    <property type="entry name" value="BIFUNCTIONAL INHIBITOR/LIPID-TRANSFER PROTEIN/SEED STORAGE 2S ALBUMIN SUPERFAMILY PROTEIN-RELATED"/>
    <property type="match status" value="1"/>
</dbReference>
<organism evidence="4">
    <name type="scientific">Eucalyptus grandis</name>
    <name type="common">Flooded gum</name>
    <dbReference type="NCBI Taxonomy" id="71139"/>
    <lineage>
        <taxon>Eukaryota</taxon>
        <taxon>Viridiplantae</taxon>
        <taxon>Streptophyta</taxon>
        <taxon>Embryophyta</taxon>
        <taxon>Tracheophyta</taxon>
        <taxon>Spermatophyta</taxon>
        <taxon>Magnoliopsida</taxon>
        <taxon>eudicotyledons</taxon>
        <taxon>Gunneridae</taxon>
        <taxon>Pentapetalae</taxon>
        <taxon>rosids</taxon>
        <taxon>malvids</taxon>
        <taxon>Myrtales</taxon>
        <taxon>Myrtaceae</taxon>
        <taxon>Myrtoideae</taxon>
        <taxon>Eucalypteae</taxon>
        <taxon>Eucalyptus</taxon>
    </lineage>
</organism>
<dbReference type="EMBL" id="KK198757">
    <property type="protein sequence ID" value="KCW73286.1"/>
    <property type="molecule type" value="Genomic_DNA"/>
</dbReference>
<feature type="signal peptide" evidence="2">
    <location>
        <begin position="1"/>
        <end position="20"/>
    </location>
</feature>
<feature type="domain" description="Prolamin-like" evidence="3">
    <location>
        <begin position="36"/>
        <end position="109"/>
    </location>
</feature>
<evidence type="ECO:0000256" key="2">
    <source>
        <dbReference type="SAM" id="SignalP"/>
    </source>
</evidence>
<keyword evidence="1 2" id="KW-0732">Signal</keyword>
<dbReference type="InterPro" id="IPR008502">
    <property type="entry name" value="Prolamin-like"/>
</dbReference>
<feature type="chain" id="PRO_5001568953" description="Prolamin-like domain-containing protein" evidence="2">
    <location>
        <begin position="21"/>
        <end position="279"/>
    </location>
</feature>
<gene>
    <name evidence="4" type="ORF">EUGRSUZ_E01746</name>
</gene>
<dbReference type="AlphaFoldDB" id="A0A059C512"/>
<protein>
    <recommendedName>
        <fullName evidence="3">Prolamin-like domain-containing protein</fullName>
    </recommendedName>
</protein>
<feature type="domain" description="Prolamin-like" evidence="3">
    <location>
        <begin position="205"/>
        <end position="276"/>
    </location>
</feature>